<feature type="transmembrane region" description="Helical" evidence="1">
    <location>
        <begin position="48"/>
        <end position="67"/>
    </location>
</feature>
<evidence type="ECO:0008006" key="4">
    <source>
        <dbReference type="Google" id="ProtNLM"/>
    </source>
</evidence>
<dbReference type="EMBL" id="JAPDDT010000002">
    <property type="protein sequence ID" value="MCW1922229.1"/>
    <property type="molecule type" value="Genomic_DNA"/>
</dbReference>
<evidence type="ECO:0000313" key="2">
    <source>
        <dbReference type="EMBL" id="MCW1922229.1"/>
    </source>
</evidence>
<keyword evidence="1" id="KW-0812">Transmembrane</keyword>
<name>A0ABT3GF35_9BACT</name>
<comment type="caution">
    <text evidence="2">The sequence shown here is derived from an EMBL/GenBank/DDBJ whole genome shotgun (WGS) entry which is preliminary data.</text>
</comment>
<dbReference type="Proteomes" id="UP001320876">
    <property type="component" value="Unassembled WGS sequence"/>
</dbReference>
<evidence type="ECO:0000256" key="1">
    <source>
        <dbReference type="SAM" id="Phobius"/>
    </source>
</evidence>
<keyword evidence="1" id="KW-1133">Transmembrane helix</keyword>
<feature type="transmembrane region" description="Helical" evidence="1">
    <location>
        <begin position="79"/>
        <end position="100"/>
    </location>
</feature>
<sequence length="127" mass="13883">MDPLKFSLLTGWAGFLGGVISGAIMGLLFHREDWLGGYGSRERRMVRLGHISFFGIGLINLFYALSLEPLGVSPEAARNGSIALLVALIAMPLNCFLCAWWKPFRHLFFIPVLSAAAGISVILFARS</sequence>
<dbReference type="RefSeq" id="WP_264486338.1">
    <property type="nucleotide sequence ID" value="NZ_JAPDDT010000002.1"/>
</dbReference>
<keyword evidence="1" id="KW-0472">Membrane</keyword>
<feature type="transmembrane region" description="Helical" evidence="1">
    <location>
        <begin position="107"/>
        <end position="125"/>
    </location>
</feature>
<accession>A0ABT3GF35</accession>
<organism evidence="2 3">
    <name type="scientific">Luteolibacter arcticus</name>
    <dbReference type="NCBI Taxonomy" id="1581411"/>
    <lineage>
        <taxon>Bacteria</taxon>
        <taxon>Pseudomonadati</taxon>
        <taxon>Verrucomicrobiota</taxon>
        <taxon>Verrucomicrobiia</taxon>
        <taxon>Verrucomicrobiales</taxon>
        <taxon>Verrucomicrobiaceae</taxon>
        <taxon>Luteolibacter</taxon>
    </lineage>
</organism>
<gene>
    <name evidence="2" type="ORF">OKA05_06670</name>
</gene>
<keyword evidence="3" id="KW-1185">Reference proteome</keyword>
<reference evidence="2 3" key="1">
    <citation type="submission" date="2022-10" db="EMBL/GenBank/DDBJ databases">
        <title>Luteolibacter arcticus strain CCTCC AB 2014275, whole genome shotgun sequencing project.</title>
        <authorList>
            <person name="Zhao G."/>
            <person name="Shen L."/>
        </authorList>
    </citation>
    <scope>NUCLEOTIDE SEQUENCE [LARGE SCALE GENOMIC DNA]</scope>
    <source>
        <strain evidence="2 3">CCTCC AB 2014275</strain>
    </source>
</reference>
<feature type="transmembrane region" description="Helical" evidence="1">
    <location>
        <begin position="6"/>
        <end position="28"/>
    </location>
</feature>
<protein>
    <recommendedName>
        <fullName evidence="4">DUF423 domain-containing protein</fullName>
    </recommendedName>
</protein>
<evidence type="ECO:0000313" key="3">
    <source>
        <dbReference type="Proteomes" id="UP001320876"/>
    </source>
</evidence>
<proteinExistence type="predicted"/>